<proteinExistence type="predicted"/>
<feature type="region of interest" description="Disordered" evidence="2">
    <location>
        <begin position="1"/>
        <end position="36"/>
    </location>
</feature>
<feature type="coiled-coil region" evidence="1">
    <location>
        <begin position="254"/>
        <end position="288"/>
    </location>
</feature>
<name>A0A9Q1KDY3_9CARY</name>
<evidence type="ECO:0000313" key="3">
    <source>
        <dbReference type="EMBL" id="KAJ8441740.1"/>
    </source>
</evidence>
<keyword evidence="1" id="KW-0175">Coiled coil</keyword>
<dbReference type="EMBL" id="JAKOGI010000155">
    <property type="protein sequence ID" value="KAJ8441740.1"/>
    <property type="molecule type" value="Genomic_DNA"/>
</dbReference>
<organism evidence="3 4">
    <name type="scientific">Carnegiea gigantea</name>
    <dbReference type="NCBI Taxonomy" id="171969"/>
    <lineage>
        <taxon>Eukaryota</taxon>
        <taxon>Viridiplantae</taxon>
        <taxon>Streptophyta</taxon>
        <taxon>Embryophyta</taxon>
        <taxon>Tracheophyta</taxon>
        <taxon>Spermatophyta</taxon>
        <taxon>Magnoliopsida</taxon>
        <taxon>eudicotyledons</taxon>
        <taxon>Gunneridae</taxon>
        <taxon>Pentapetalae</taxon>
        <taxon>Caryophyllales</taxon>
        <taxon>Cactineae</taxon>
        <taxon>Cactaceae</taxon>
        <taxon>Cactoideae</taxon>
        <taxon>Echinocereeae</taxon>
        <taxon>Carnegiea</taxon>
    </lineage>
</organism>
<dbReference type="Proteomes" id="UP001153076">
    <property type="component" value="Unassembled WGS sequence"/>
</dbReference>
<comment type="caution">
    <text evidence="3">The sequence shown here is derived from an EMBL/GenBank/DDBJ whole genome shotgun (WGS) entry which is preliminary data.</text>
</comment>
<evidence type="ECO:0000313" key="4">
    <source>
        <dbReference type="Proteomes" id="UP001153076"/>
    </source>
</evidence>
<evidence type="ECO:0000256" key="2">
    <source>
        <dbReference type="SAM" id="MobiDB-lite"/>
    </source>
</evidence>
<dbReference type="AlphaFoldDB" id="A0A9Q1KDY3"/>
<evidence type="ECO:0000256" key="1">
    <source>
        <dbReference type="SAM" id="Coils"/>
    </source>
</evidence>
<accession>A0A9Q1KDY3</accession>
<protein>
    <submittedName>
        <fullName evidence="3">Uncharacterized protein</fullName>
    </submittedName>
</protein>
<feature type="compositionally biased region" description="Low complexity" evidence="2">
    <location>
        <begin position="13"/>
        <end position="32"/>
    </location>
</feature>
<reference evidence="3" key="1">
    <citation type="submission" date="2022-04" db="EMBL/GenBank/DDBJ databases">
        <title>Carnegiea gigantea Genome sequencing and assembly v2.</title>
        <authorList>
            <person name="Copetti D."/>
            <person name="Sanderson M.J."/>
            <person name="Burquez A."/>
            <person name="Wojciechowski M.F."/>
        </authorList>
    </citation>
    <scope>NUCLEOTIDE SEQUENCE</scope>
    <source>
        <strain evidence="3">SGP5-SGP5p</strain>
        <tissue evidence="3">Aerial part</tissue>
    </source>
</reference>
<gene>
    <name evidence="3" type="ORF">Cgig2_009169</name>
</gene>
<sequence>MPRRRKDFALTLGDSSSSMEPGSSSSSDSGSSQYGQGVRHKMAYRKRVTLSKDCLLKFDGKLSWAISDCIKSFYNGKCTCLSNLSPEELQLWWRTFEGQYTWASELIEEVKEGWLNAEEGRERLEAHRNDPKFQKKSIQCLNNRTEGPNVAILHYQGSRKARLLHPLHYLQGAIVRKMLNLERKNIRHLELSTTLKREHKRQRSYNIKFQVDEQSTIYGLGTSAALCYKKPTTSTTSTSSIYIASAYSKLQIDMKLNRRQLDEQKNLVDDQKRQFDEATKLIHSLQTQVNMLFGSSSHLSESHDP</sequence>
<keyword evidence="4" id="KW-1185">Reference proteome</keyword>